<sequence>MSIFKRSKKSDPAGPAEEVDGVETLEGQDDTDTDTDGTDGGDAAGDVEVTRTASVVLDRSEGPFDASEVDGRGGRVDLGALWMQGVPGMELRLEVDQNTQQVNAAMAVIRDSTLQLQAFAAPRSGGLWDEIRAELVTAIETQGGTAEERVGPLGTELRTRMPSRGENGRTVFAPATFLGVDGPRWFLRGVLAGRAAIDDEAAAPLLEVLRAAVVVRGTEPMAPRELLPLALPREAERAAEAAEAEADAADEAERTSLDPFTRGPEITEVR</sequence>
<dbReference type="InterPro" id="IPR022183">
    <property type="entry name" value="DUF3710"/>
</dbReference>
<comment type="caution">
    <text evidence="2">The sequence shown here is derived from an EMBL/GenBank/DDBJ whole genome shotgun (WGS) entry which is preliminary data.</text>
</comment>
<feature type="region of interest" description="Disordered" evidence="1">
    <location>
        <begin position="235"/>
        <end position="270"/>
    </location>
</feature>
<proteinExistence type="predicted"/>
<feature type="region of interest" description="Disordered" evidence="1">
    <location>
        <begin position="1"/>
        <end position="47"/>
    </location>
</feature>
<name>A0ABP8KCZ3_9MICO</name>
<evidence type="ECO:0000313" key="2">
    <source>
        <dbReference type="EMBL" id="GAA4403742.1"/>
    </source>
</evidence>
<keyword evidence="3" id="KW-1185">Reference proteome</keyword>
<evidence type="ECO:0000313" key="3">
    <source>
        <dbReference type="Proteomes" id="UP001500390"/>
    </source>
</evidence>
<accession>A0ABP8KCZ3</accession>
<dbReference type="Pfam" id="PF12502">
    <property type="entry name" value="DUF3710"/>
    <property type="match status" value="1"/>
</dbReference>
<gene>
    <name evidence="2" type="ORF">GCM10023153_33990</name>
</gene>
<reference evidence="3" key="1">
    <citation type="journal article" date="2019" name="Int. J. Syst. Evol. Microbiol.">
        <title>The Global Catalogue of Microorganisms (GCM) 10K type strain sequencing project: providing services to taxonomists for standard genome sequencing and annotation.</title>
        <authorList>
            <consortium name="The Broad Institute Genomics Platform"/>
            <consortium name="The Broad Institute Genome Sequencing Center for Infectious Disease"/>
            <person name="Wu L."/>
            <person name="Ma J."/>
        </authorList>
    </citation>
    <scope>NUCLEOTIDE SEQUENCE [LARGE SCALE GENOMIC DNA]</scope>
    <source>
        <strain evidence="3">JCM 17738</strain>
    </source>
</reference>
<evidence type="ECO:0000256" key="1">
    <source>
        <dbReference type="SAM" id="MobiDB-lite"/>
    </source>
</evidence>
<protein>
    <submittedName>
        <fullName evidence="2">DUF3710 domain-containing protein</fullName>
    </submittedName>
</protein>
<dbReference type="Proteomes" id="UP001500390">
    <property type="component" value="Unassembled WGS sequence"/>
</dbReference>
<feature type="compositionally biased region" description="Acidic residues" evidence="1">
    <location>
        <begin position="17"/>
        <end position="39"/>
    </location>
</feature>
<dbReference type="RefSeq" id="WP_159899564.1">
    <property type="nucleotide sequence ID" value="NZ_BAABFX010000053.1"/>
</dbReference>
<organism evidence="2 3">
    <name type="scientific">Ornithinibacter aureus</name>
    <dbReference type="NCBI Taxonomy" id="622664"/>
    <lineage>
        <taxon>Bacteria</taxon>
        <taxon>Bacillati</taxon>
        <taxon>Actinomycetota</taxon>
        <taxon>Actinomycetes</taxon>
        <taxon>Micrococcales</taxon>
        <taxon>Intrasporangiaceae</taxon>
        <taxon>Ornithinibacter</taxon>
    </lineage>
</organism>
<dbReference type="EMBL" id="BAABFX010000053">
    <property type="protein sequence ID" value="GAA4403742.1"/>
    <property type="molecule type" value="Genomic_DNA"/>
</dbReference>